<dbReference type="GO" id="GO:0031012">
    <property type="term" value="C:extracellular matrix"/>
    <property type="evidence" value="ECO:0007669"/>
    <property type="project" value="TreeGrafter"/>
</dbReference>
<evidence type="ECO:0000256" key="1">
    <source>
        <dbReference type="ARBA" id="ARBA00004236"/>
    </source>
</evidence>
<dbReference type="CTD" id="8234029"/>
<dbReference type="HOGENOM" id="CLU_000288_18_6_1"/>
<dbReference type="InterPro" id="IPR026906">
    <property type="entry name" value="LRR_5"/>
</dbReference>
<dbReference type="Gene3D" id="3.80.10.10">
    <property type="entry name" value="Ribonuclease Inhibitor"/>
    <property type="match status" value="2"/>
</dbReference>
<dbReference type="Pfam" id="PF13306">
    <property type="entry name" value="LRR_5"/>
    <property type="match status" value="1"/>
</dbReference>
<keyword evidence="3" id="KW-0433">Leucine-rich repeat</keyword>
<reference evidence="9" key="2">
    <citation type="submission" date="2007-04" db="EMBL/GenBank/DDBJ databases">
        <title>The genome of the human body louse.</title>
        <authorList>
            <consortium name="The Human Body Louse Genome Consortium"/>
            <person name="Kirkness E."/>
            <person name="Walenz B."/>
            <person name="Hass B."/>
            <person name="Bruggner R."/>
            <person name="Strausberg R."/>
        </authorList>
    </citation>
    <scope>NUCLEOTIDE SEQUENCE</scope>
    <source>
        <strain evidence="9">USDA</strain>
    </source>
</reference>
<dbReference type="EMBL" id="DS235634">
    <property type="protein sequence ID" value="EEB16133.1"/>
    <property type="molecule type" value="Genomic_DNA"/>
</dbReference>
<dbReference type="KEGG" id="phu:Phum_PHUM406980"/>
<reference evidence="10" key="3">
    <citation type="submission" date="2020-05" db="UniProtKB">
        <authorList>
            <consortium name="EnsemblMetazoa"/>
        </authorList>
    </citation>
    <scope>IDENTIFICATION</scope>
    <source>
        <strain evidence="10">USDA</strain>
    </source>
</reference>
<dbReference type="SMART" id="SM00369">
    <property type="entry name" value="LRR_TYP"/>
    <property type="match status" value="8"/>
</dbReference>
<dbReference type="PANTHER" id="PTHR24373:SF387">
    <property type="entry name" value="LEUCINE-RICH REPEATS AND IMMUNOGLOBULIN-LIKE DOMAINS PROTEIN SMA-10"/>
    <property type="match status" value="1"/>
</dbReference>
<name>E0VRX7_PEDHC</name>
<comment type="subcellular location">
    <subcellularLocation>
        <location evidence="1">Cell membrane</location>
    </subcellularLocation>
</comment>
<keyword evidence="11" id="KW-1185">Reference proteome</keyword>
<dbReference type="SUPFAM" id="SSF52058">
    <property type="entry name" value="L domain-like"/>
    <property type="match status" value="1"/>
</dbReference>
<evidence type="ECO:0000313" key="10">
    <source>
        <dbReference type="EnsemblMetazoa" id="PHUM406980-PA"/>
    </source>
</evidence>
<keyword evidence="8" id="KW-0472">Membrane</keyword>
<dbReference type="EnsemblMetazoa" id="PHUM406980-RA">
    <property type="protein sequence ID" value="PHUM406980-PA"/>
    <property type="gene ID" value="PHUM406980"/>
</dbReference>
<dbReference type="Proteomes" id="UP000009046">
    <property type="component" value="Unassembled WGS sequence"/>
</dbReference>
<keyword evidence="6" id="KW-0677">Repeat</keyword>
<evidence type="ECO:0000313" key="9">
    <source>
        <dbReference type="EMBL" id="EEB16133.1"/>
    </source>
</evidence>
<evidence type="ECO:0000256" key="8">
    <source>
        <dbReference type="ARBA" id="ARBA00023136"/>
    </source>
</evidence>
<keyword evidence="7" id="KW-1133">Transmembrane helix</keyword>
<evidence type="ECO:0000256" key="7">
    <source>
        <dbReference type="ARBA" id="ARBA00022989"/>
    </source>
</evidence>
<dbReference type="InterPro" id="IPR003591">
    <property type="entry name" value="Leu-rich_rpt_typical-subtyp"/>
</dbReference>
<gene>
    <name evidence="10" type="primary">8234029</name>
    <name evidence="9" type="ORF">Phum_PHUM406980</name>
</gene>
<keyword evidence="5" id="KW-0732">Signal</keyword>
<keyword evidence="2" id="KW-1003">Cell membrane</keyword>
<proteinExistence type="predicted"/>
<dbReference type="InterPro" id="IPR050328">
    <property type="entry name" value="Dev_Immune_Receptor"/>
</dbReference>
<evidence type="ECO:0000256" key="5">
    <source>
        <dbReference type="ARBA" id="ARBA00022729"/>
    </source>
</evidence>
<reference evidence="9" key="1">
    <citation type="submission" date="2007-04" db="EMBL/GenBank/DDBJ databases">
        <title>Annotation of Pediculus humanus corporis strain USDA.</title>
        <authorList>
            <person name="Kirkness E."/>
            <person name="Hannick L."/>
            <person name="Hass B."/>
            <person name="Bruggner R."/>
            <person name="Lawson D."/>
            <person name="Bidwell S."/>
            <person name="Joardar V."/>
            <person name="Caler E."/>
            <person name="Walenz B."/>
            <person name="Inman J."/>
            <person name="Schobel S."/>
            <person name="Galinsky K."/>
            <person name="Amedeo P."/>
            <person name="Strausberg R."/>
        </authorList>
    </citation>
    <scope>NUCLEOTIDE SEQUENCE</scope>
    <source>
        <strain evidence="9">USDA</strain>
    </source>
</reference>
<dbReference type="STRING" id="121224.E0VRX7"/>
<dbReference type="SMART" id="SM00365">
    <property type="entry name" value="LRR_SD22"/>
    <property type="match status" value="5"/>
</dbReference>
<dbReference type="GO" id="GO:0005886">
    <property type="term" value="C:plasma membrane"/>
    <property type="evidence" value="ECO:0007669"/>
    <property type="project" value="UniProtKB-SubCell"/>
</dbReference>
<dbReference type="InterPro" id="IPR001611">
    <property type="entry name" value="Leu-rich_rpt"/>
</dbReference>
<protein>
    <submittedName>
        <fullName evidence="9 10">Tartan, putative</fullName>
    </submittedName>
</protein>
<dbReference type="VEuPathDB" id="VectorBase:PHUM406980"/>
<dbReference type="GO" id="GO:0005615">
    <property type="term" value="C:extracellular space"/>
    <property type="evidence" value="ECO:0007669"/>
    <property type="project" value="TreeGrafter"/>
</dbReference>
<dbReference type="RefSeq" id="XP_002428871.1">
    <property type="nucleotide sequence ID" value="XM_002428826.1"/>
</dbReference>
<dbReference type="PANTHER" id="PTHR24373">
    <property type="entry name" value="SLIT RELATED LEUCINE-RICH REPEAT NEURONAL PROTEIN"/>
    <property type="match status" value="1"/>
</dbReference>
<evidence type="ECO:0000256" key="6">
    <source>
        <dbReference type="ARBA" id="ARBA00022737"/>
    </source>
</evidence>
<dbReference type="EMBL" id="AAZO01004904">
    <property type="status" value="NOT_ANNOTATED_CDS"/>
    <property type="molecule type" value="Genomic_DNA"/>
</dbReference>
<dbReference type="OrthoDB" id="2190652at2759"/>
<dbReference type="PROSITE" id="PS51450">
    <property type="entry name" value="LRR"/>
    <property type="match status" value="6"/>
</dbReference>
<dbReference type="FunFam" id="3.80.10.10:FF:001438">
    <property type="entry name" value="Uncharacterized protein"/>
    <property type="match status" value="1"/>
</dbReference>
<keyword evidence="4" id="KW-0812">Transmembrane</keyword>
<dbReference type="OMA" id="HDIVCSD"/>
<dbReference type="InterPro" id="IPR032675">
    <property type="entry name" value="LRR_dom_sf"/>
</dbReference>
<organism>
    <name type="scientific">Pediculus humanus subsp. corporis</name>
    <name type="common">Body louse</name>
    <dbReference type="NCBI Taxonomy" id="121224"/>
    <lineage>
        <taxon>Eukaryota</taxon>
        <taxon>Metazoa</taxon>
        <taxon>Ecdysozoa</taxon>
        <taxon>Arthropoda</taxon>
        <taxon>Hexapoda</taxon>
        <taxon>Insecta</taxon>
        <taxon>Pterygota</taxon>
        <taxon>Neoptera</taxon>
        <taxon>Paraneoptera</taxon>
        <taxon>Psocodea</taxon>
        <taxon>Troctomorpha</taxon>
        <taxon>Phthiraptera</taxon>
        <taxon>Anoplura</taxon>
        <taxon>Pediculidae</taxon>
        <taxon>Pediculus</taxon>
    </lineage>
</organism>
<evidence type="ECO:0000256" key="3">
    <source>
        <dbReference type="ARBA" id="ARBA00022614"/>
    </source>
</evidence>
<evidence type="ECO:0000256" key="4">
    <source>
        <dbReference type="ARBA" id="ARBA00022692"/>
    </source>
</evidence>
<sequence>MASGICPSKCVCNDKQLKASCEYSNLEVVPIQLNPDIKTLKLNNNKIQSVHLTFIFYTNLMDLDLSVNKIKNLGSKNFEFQMNLIKLNVSRNSIKNLHRDCFKGLEKLAILDLSDNLIEEINDKLYFKHLRNLKELNLSKNNIYLIETGAFDHVENLKRLVLSGNQLMKIPDDAMHSLKNLVELDLNNNLIRDVHFSKNLTNLEIIKIRSNLLGDVGNDSFTNVPRLKKLDLSDNNLTRIQNNHFNNLFYLEFINLSSNTFDVIDSDSFRRLFKLREIHVDDCDRLYRIDSKTFIDNSNLNYVSLSNNHKLKRLPKFLFVNKPNLKHLRISGNDFSTLDASDLPLDNLETLTLGKNPFQCNCSLHWLWVLKERQIYKNCTCGSRTYCYDTCIDNVPKTEKLIKDYYYGKSEEYDGEDLTSSLLSSSPDSDENYEYDNDREKNLRFRSFEKDFLPVILDIDDIYCRGIKSTEKILFKNVAKSNFDCTATWMFILTNNKNFSLTTTTETNIYNEPSFPVNMHKNQKPPHIVYV</sequence>
<dbReference type="eggNOG" id="KOG0619">
    <property type="taxonomic scope" value="Eukaryota"/>
</dbReference>
<dbReference type="GeneID" id="8234029"/>
<dbReference type="Pfam" id="PF13855">
    <property type="entry name" value="LRR_8"/>
    <property type="match status" value="2"/>
</dbReference>
<dbReference type="InParanoid" id="E0VRX7"/>
<dbReference type="AlphaFoldDB" id="E0VRX7"/>
<accession>E0VRX7</accession>
<evidence type="ECO:0000256" key="2">
    <source>
        <dbReference type="ARBA" id="ARBA00022475"/>
    </source>
</evidence>
<evidence type="ECO:0000313" key="11">
    <source>
        <dbReference type="Proteomes" id="UP000009046"/>
    </source>
</evidence>